<evidence type="ECO:0000256" key="2">
    <source>
        <dbReference type="ARBA" id="ARBA00022692"/>
    </source>
</evidence>
<keyword evidence="3 5" id="KW-1133">Transmembrane helix</keyword>
<evidence type="ECO:0000259" key="6">
    <source>
        <dbReference type="PROSITE" id="PS50042"/>
    </source>
</evidence>
<dbReference type="Proteomes" id="UP001320899">
    <property type="component" value="Unassembled WGS sequence"/>
</dbReference>
<feature type="domain" description="ABC transmembrane type-1" evidence="8">
    <location>
        <begin position="60"/>
        <end position="333"/>
    </location>
</feature>
<keyword evidence="4 5" id="KW-0472">Membrane</keyword>
<dbReference type="CDD" id="cd00038">
    <property type="entry name" value="CAP_ED"/>
    <property type="match status" value="1"/>
</dbReference>
<keyword evidence="2 5" id="KW-0812">Transmembrane</keyword>
<gene>
    <name evidence="9" type="ORF">OE747_05740</name>
</gene>
<feature type="transmembrane region" description="Helical" evidence="5">
    <location>
        <begin position="84"/>
        <end position="103"/>
    </location>
</feature>
<dbReference type="Pfam" id="PF00027">
    <property type="entry name" value="cNMP_binding"/>
    <property type="match status" value="1"/>
</dbReference>
<dbReference type="Gene3D" id="2.60.120.10">
    <property type="entry name" value="Jelly Rolls"/>
    <property type="match status" value="1"/>
</dbReference>
<evidence type="ECO:0000256" key="1">
    <source>
        <dbReference type="ARBA" id="ARBA00004651"/>
    </source>
</evidence>
<accession>A0ABT3AGM0</accession>
<dbReference type="InterPro" id="IPR014710">
    <property type="entry name" value="RmlC-like_jellyroll"/>
</dbReference>
<dbReference type="InterPro" id="IPR036640">
    <property type="entry name" value="ABC1_TM_sf"/>
</dbReference>
<evidence type="ECO:0000256" key="5">
    <source>
        <dbReference type="SAM" id="Phobius"/>
    </source>
</evidence>
<dbReference type="SUPFAM" id="SSF51206">
    <property type="entry name" value="cAMP-binding domain-like"/>
    <property type="match status" value="1"/>
</dbReference>
<dbReference type="SUPFAM" id="SSF52540">
    <property type="entry name" value="P-loop containing nucleoside triphosphate hydrolases"/>
    <property type="match status" value="1"/>
</dbReference>
<feature type="domain" description="ABC transporter" evidence="7">
    <location>
        <begin position="627"/>
        <end position="890"/>
    </location>
</feature>
<dbReference type="InterPro" id="IPR003439">
    <property type="entry name" value="ABC_transporter-like_ATP-bd"/>
</dbReference>
<evidence type="ECO:0000256" key="4">
    <source>
        <dbReference type="ARBA" id="ARBA00023136"/>
    </source>
</evidence>
<dbReference type="Pfam" id="PF00664">
    <property type="entry name" value="ABC_membrane"/>
    <property type="match status" value="1"/>
</dbReference>
<evidence type="ECO:0000259" key="8">
    <source>
        <dbReference type="PROSITE" id="PS50929"/>
    </source>
</evidence>
<dbReference type="PROSITE" id="PS50929">
    <property type="entry name" value="ABC_TM1F"/>
    <property type="match status" value="1"/>
</dbReference>
<dbReference type="SUPFAM" id="SSF90123">
    <property type="entry name" value="ABC transporter transmembrane region"/>
    <property type="match status" value="1"/>
</dbReference>
<comment type="caution">
    <text evidence="9">The sequence shown here is derived from an EMBL/GenBank/DDBJ whole genome shotgun (WGS) entry which is preliminary data.</text>
</comment>
<dbReference type="InterPro" id="IPR000595">
    <property type="entry name" value="cNMP-bd_dom"/>
</dbReference>
<dbReference type="InterPro" id="IPR018490">
    <property type="entry name" value="cNMP-bd_dom_sf"/>
</dbReference>
<feature type="transmembrane region" description="Helical" evidence="5">
    <location>
        <begin position="177"/>
        <end position="200"/>
    </location>
</feature>
<evidence type="ECO:0000313" key="10">
    <source>
        <dbReference type="Proteomes" id="UP001320899"/>
    </source>
</evidence>
<comment type="subcellular location">
    <subcellularLocation>
        <location evidence="1">Cell membrane</location>
        <topology evidence="1">Multi-pass membrane protein</topology>
    </subcellularLocation>
</comment>
<dbReference type="SMART" id="SM00100">
    <property type="entry name" value="cNMP"/>
    <property type="match status" value="1"/>
</dbReference>
<dbReference type="InterPro" id="IPR039421">
    <property type="entry name" value="Type_1_exporter"/>
</dbReference>
<dbReference type="Gene3D" id="1.20.1560.10">
    <property type="entry name" value="ABC transporter type 1, transmembrane domain"/>
    <property type="match status" value="1"/>
</dbReference>
<protein>
    <submittedName>
        <fullName evidence="9">Cyclic nucleotide-binding domain-containing protein</fullName>
    </submittedName>
</protein>
<feature type="transmembrane region" description="Helical" evidence="5">
    <location>
        <begin position="287"/>
        <end position="314"/>
    </location>
</feature>
<dbReference type="InterPro" id="IPR011527">
    <property type="entry name" value="ABC1_TM_dom"/>
</dbReference>
<proteinExistence type="predicted"/>
<reference evidence="9 10" key="1">
    <citation type="submission" date="2022-10" db="EMBL/GenBank/DDBJ databases">
        <title>Ruegeria sp. nov., isolated from ocean surface sediments.</title>
        <authorList>
            <person name="He W."/>
            <person name="Xue H.-P."/>
            <person name="Zhang D.-F."/>
        </authorList>
    </citation>
    <scope>NUCLEOTIDE SEQUENCE [LARGE SCALE GENOMIC DNA]</scope>
    <source>
        <strain evidence="9 10">XHP0148</strain>
    </source>
</reference>
<dbReference type="EMBL" id="JAOWLB010000003">
    <property type="protein sequence ID" value="MCV2887831.1"/>
    <property type="molecule type" value="Genomic_DNA"/>
</dbReference>
<dbReference type="PROSITE" id="PS50893">
    <property type="entry name" value="ABC_TRANSPORTER_2"/>
    <property type="match status" value="1"/>
</dbReference>
<dbReference type="PANTHER" id="PTHR43394">
    <property type="entry name" value="ATP-DEPENDENT PERMEASE MDL1, MITOCHONDRIAL"/>
    <property type="match status" value="1"/>
</dbReference>
<dbReference type="Gene3D" id="3.40.50.300">
    <property type="entry name" value="P-loop containing nucleotide triphosphate hydrolases"/>
    <property type="match status" value="2"/>
</dbReference>
<dbReference type="PROSITE" id="PS50042">
    <property type="entry name" value="CNMP_BINDING_3"/>
    <property type="match status" value="1"/>
</dbReference>
<evidence type="ECO:0000313" key="9">
    <source>
        <dbReference type="EMBL" id="MCV2887831.1"/>
    </source>
</evidence>
<organism evidence="9 10">
    <name type="scientific">Ruegeria aquimaris</name>
    <dbReference type="NCBI Taxonomy" id="2984333"/>
    <lineage>
        <taxon>Bacteria</taxon>
        <taxon>Pseudomonadati</taxon>
        <taxon>Pseudomonadota</taxon>
        <taxon>Alphaproteobacteria</taxon>
        <taxon>Rhodobacterales</taxon>
        <taxon>Roseobacteraceae</taxon>
        <taxon>Ruegeria</taxon>
    </lineage>
</organism>
<feature type="domain" description="Cyclic nucleotide-binding" evidence="6">
    <location>
        <begin position="899"/>
        <end position="1003"/>
    </location>
</feature>
<evidence type="ECO:0000259" key="7">
    <source>
        <dbReference type="PROSITE" id="PS50893"/>
    </source>
</evidence>
<dbReference type="InterPro" id="IPR027417">
    <property type="entry name" value="P-loop_NTPase"/>
</dbReference>
<sequence>MLAVAAPCRDQFLRRFLGGGAIERTLFQFIWKHSKRDQLILLAVTSTLFPLLYLTLELPKRIINDAIGAASPTIEVWGYTFDQVTYLAILCAAFLIAVLAHGLMKMKINTMKGVMSERMLRRFRYLLITRILRFPQPYFERVSQGELVSMVTAESEPMGGLMGDMISQPVLQAGQMITILSFLFLQSFWFGVAAVALIPLQAWLIPRMQRQINLLNKKRIQEVRVLAAQIGENASGAATLRANAGWPWRMTMLSYQLGRLYLIRFDIYQKKFFMKFVNNFIGQLTPFFFYSIGGFLVLQGQVSLGALVAALAAYKDLSSPWKELLAYYNQAQDMSLRWDVILDRFAPPGMVDEEKFHGFPEERPRLTGDIALDKVSVRDGDGNLVLDDLDVTLPGGKVIGIAAPSEQDRRALSELLTREVLPASGKVLIGENNLSDLHQMVVASRIGHATSRPILFQGTFGDNVMMPMRVRPQSDSEDPHFHDETLRAGNSPDAYHSEWLEPGLAGFDDAARLREWWLKLVEGLGSGAALFRRGAEQIFLEKDHPDLAARLVALRPVVQEAVERAGLAGQAYLFDPDQYNPALPVAENLLFATPREPFTPEVLAGQTDFLAQIRDIGLDETLVGLTQDVIDMLRQIFGIDGTDHPLFRKLNLEARTYETALTLVEKTRSDGAKALDDSQLASLLAVPFRISADQIGPAFSDEIKQRILELRKTHSAQLMNSLDDVFSPLEPDAFAPGLNVLENALFGKVSEVGGARAEELRKLIADVLTDHGVEPMVIQLIYDVPVALGGQNVPAIFAEPLAFTRATIKRPDILVLDQALASYDMQTQIAVYRNLRALLPETTIIYLNDGFQNPAVFDFFIEVQRGRIVTEEVPQKQEEDSVASADLTRKLRALEQTPLFSGLDRRQLRLLAFGARWYSAKAGEAVFLKDDEPTDGAYMMIEGEAGLYLPREGEEDQLIATVGPGRLVGELGLIRKVPRALSMVAETDITCLRIGEEEFLAVVENDAATAFKLLQVVAGYVSN</sequence>
<evidence type="ECO:0000256" key="3">
    <source>
        <dbReference type="ARBA" id="ARBA00022989"/>
    </source>
</evidence>
<keyword evidence="10" id="KW-1185">Reference proteome</keyword>
<dbReference type="PANTHER" id="PTHR43394:SF1">
    <property type="entry name" value="ATP-BINDING CASSETTE SUB-FAMILY B MEMBER 10, MITOCHONDRIAL"/>
    <property type="match status" value="1"/>
</dbReference>
<dbReference type="RefSeq" id="WP_263827651.1">
    <property type="nucleotide sequence ID" value="NZ_JAOWLB010000003.1"/>
</dbReference>
<name>A0ABT3AGM0_9RHOB</name>
<feature type="transmembrane region" description="Helical" evidence="5">
    <location>
        <begin position="39"/>
        <end position="56"/>
    </location>
</feature>